<organism evidence="1 2">
    <name type="scientific">Lamprobacter modestohalophilus</name>
    <dbReference type="NCBI Taxonomy" id="1064514"/>
    <lineage>
        <taxon>Bacteria</taxon>
        <taxon>Pseudomonadati</taxon>
        <taxon>Pseudomonadota</taxon>
        <taxon>Gammaproteobacteria</taxon>
        <taxon>Chromatiales</taxon>
        <taxon>Chromatiaceae</taxon>
        <taxon>Lamprobacter</taxon>
    </lineage>
</organism>
<reference evidence="1 2" key="1">
    <citation type="journal article" date="2020" name="Microorganisms">
        <title>Osmotic Adaptation and Compatible Solute Biosynthesis of Phototrophic Bacteria as Revealed from Genome Analyses.</title>
        <authorList>
            <person name="Imhoff J.F."/>
            <person name="Rahn T."/>
            <person name="Kunzel S."/>
            <person name="Keller A."/>
            <person name="Neulinger S.C."/>
        </authorList>
    </citation>
    <scope>NUCLEOTIDE SEQUENCE [LARGE SCALE GENOMIC DNA]</scope>
    <source>
        <strain evidence="1 2">DSM 25653</strain>
    </source>
</reference>
<gene>
    <name evidence="1" type="ORF">CKO42_20320</name>
</gene>
<proteinExistence type="predicted"/>
<evidence type="ECO:0000313" key="2">
    <source>
        <dbReference type="Proteomes" id="UP001138768"/>
    </source>
</evidence>
<sequence>MADLEQLVARHDERPEAQALLNALKRNQAALSKMLAKCDEGPPEAEDCIYRFYHGSRKVYMIQSLTEEIAPLLQQQMPDRPLNPEFVEILQQGTGLEPERRQPERRAKATRHMLEAYFHAHYFLEMAVKYGRELEYPPCLMPSGWAALLYLYNLR</sequence>
<protein>
    <submittedName>
        <fullName evidence="1">Uncharacterized protein</fullName>
    </submittedName>
</protein>
<dbReference type="AlphaFoldDB" id="A0A9X1B6I4"/>
<keyword evidence="2" id="KW-1185">Reference proteome</keyword>
<name>A0A9X1B6I4_9GAMM</name>
<comment type="caution">
    <text evidence="1">The sequence shown here is derived from an EMBL/GenBank/DDBJ whole genome shotgun (WGS) entry which is preliminary data.</text>
</comment>
<dbReference type="EMBL" id="NRRY01000047">
    <property type="protein sequence ID" value="MBK1620732.1"/>
    <property type="molecule type" value="Genomic_DNA"/>
</dbReference>
<dbReference type="Proteomes" id="UP001138768">
    <property type="component" value="Unassembled WGS sequence"/>
</dbReference>
<evidence type="ECO:0000313" key="1">
    <source>
        <dbReference type="EMBL" id="MBK1620732.1"/>
    </source>
</evidence>
<accession>A0A9X1B6I4</accession>